<keyword evidence="5" id="KW-1185">Reference proteome</keyword>
<evidence type="ECO:0008006" key="6">
    <source>
        <dbReference type="Google" id="ProtNLM"/>
    </source>
</evidence>
<dbReference type="InterPro" id="IPR025672">
    <property type="entry name" value="Sigma_reg_C_dom"/>
</dbReference>
<keyword evidence="1" id="KW-0812">Transmembrane</keyword>
<dbReference type="EMBL" id="CP017560">
    <property type="protein sequence ID" value="AOV07067.1"/>
    <property type="molecule type" value="Genomic_DNA"/>
</dbReference>
<evidence type="ECO:0000259" key="3">
    <source>
        <dbReference type="Pfam" id="PF13800"/>
    </source>
</evidence>
<keyword evidence="1" id="KW-1133">Transmembrane helix</keyword>
<feature type="domain" description="Sigma factor regulator N-terminal" evidence="3">
    <location>
        <begin position="26"/>
        <end position="109"/>
    </location>
</feature>
<dbReference type="Pfam" id="PF13791">
    <property type="entry name" value="Sigma_reg_C"/>
    <property type="match status" value="1"/>
</dbReference>
<sequence length="332" mass="37857">MTENKKEKELNDLFGGNSVRNIAGTVKKARRKTILRNIVITLLVVLFLGITLSFSWLFIIRGSQDKALRDIELFSQITNPNVEELGSQNISNGVFEGILTFNRYKEIEGIPVDWSNYVMTYSLFGGVSPFTGDHSPLQIEDKDDGLVRYYDRETKQRMMNFYHPDVEYSPIRNDLNILKNFTDDTLVELGVSFNQKYTPEEVRKLIPKNLTLKWYWVDTYSEKDIEWLNRVSDHSTELATQIYGFATNPIDSSMSEENFITNVQLGLNYKNGKYFGEFNRIANNLQGDSDEIVEENIGIIGGVITGTASDLAELKDLEMIRASVLGVTIKPD</sequence>
<dbReference type="AlphaFoldDB" id="A0A1D8JEC7"/>
<dbReference type="Proteomes" id="UP000185746">
    <property type="component" value="Chromosome"/>
</dbReference>
<protein>
    <recommendedName>
        <fullName evidence="6">Sigma factor regulator C-terminal domain-containing protein</fullName>
    </recommendedName>
</protein>
<evidence type="ECO:0000313" key="5">
    <source>
        <dbReference type="Proteomes" id="UP000185746"/>
    </source>
</evidence>
<feature type="transmembrane region" description="Helical" evidence="1">
    <location>
        <begin position="38"/>
        <end position="59"/>
    </location>
</feature>
<reference evidence="4 5" key="1">
    <citation type="submission" date="2016-09" db="EMBL/GenBank/DDBJ databases">
        <title>Complete genome sequence of the Lysinibacillus sphaericus LMG 22257, a specie of Bacillus with ureolytic activity that can effectively biodeposit calcium carbonate.</title>
        <authorList>
            <person name="Yan W."/>
        </authorList>
    </citation>
    <scope>NUCLEOTIDE SEQUENCE [LARGE SCALE GENOMIC DNA]</scope>
    <source>
        <strain evidence="4 5">LMG 22257</strain>
    </source>
</reference>
<dbReference type="KEGG" id="surl:BI350_05575"/>
<gene>
    <name evidence="4" type="ORF">BI350_05575</name>
</gene>
<dbReference type="Pfam" id="PF13800">
    <property type="entry name" value="Sigma_reg_N"/>
    <property type="match status" value="1"/>
</dbReference>
<name>A0A1D8JEC7_9BACL</name>
<dbReference type="RefSeq" id="WP_075527193.1">
    <property type="nucleotide sequence ID" value="NZ_CP017560.1"/>
</dbReference>
<evidence type="ECO:0000259" key="2">
    <source>
        <dbReference type="Pfam" id="PF13791"/>
    </source>
</evidence>
<evidence type="ECO:0000313" key="4">
    <source>
        <dbReference type="EMBL" id="AOV07067.1"/>
    </source>
</evidence>
<organism evidence="4 5">
    <name type="scientific">Sporosarcina ureilytica</name>
    <dbReference type="NCBI Taxonomy" id="298596"/>
    <lineage>
        <taxon>Bacteria</taxon>
        <taxon>Bacillati</taxon>
        <taxon>Bacillota</taxon>
        <taxon>Bacilli</taxon>
        <taxon>Bacillales</taxon>
        <taxon>Caryophanaceae</taxon>
        <taxon>Sporosarcina</taxon>
    </lineage>
</organism>
<feature type="domain" description="Sigma factor regulator C-terminal" evidence="2">
    <location>
        <begin position="178"/>
        <end position="326"/>
    </location>
</feature>
<evidence type="ECO:0000256" key="1">
    <source>
        <dbReference type="SAM" id="Phobius"/>
    </source>
</evidence>
<keyword evidence="1" id="KW-0472">Membrane</keyword>
<proteinExistence type="predicted"/>
<accession>A0A1D8JEC7</accession>
<dbReference type="InterPro" id="IPR029101">
    <property type="entry name" value="Sigma_reg_N"/>
</dbReference>